<dbReference type="PROSITE" id="PS50903">
    <property type="entry name" value="RUBREDOXIN_LIKE"/>
    <property type="match status" value="1"/>
</dbReference>
<feature type="region of interest" description="Disordered" evidence="5">
    <location>
        <begin position="8"/>
        <end position="30"/>
    </location>
</feature>
<dbReference type="EMBL" id="NGAF01000009">
    <property type="protein sequence ID" value="OXR43673.1"/>
    <property type="molecule type" value="Genomic_DNA"/>
</dbReference>
<proteinExistence type="predicted"/>
<name>A0A231H417_9NOCA</name>
<keyword evidence="2" id="KW-0479">Metal-binding</keyword>
<dbReference type="SUPFAM" id="SSF57802">
    <property type="entry name" value="Rubredoxin-like"/>
    <property type="match status" value="1"/>
</dbReference>
<dbReference type="CDD" id="cd00730">
    <property type="entry name" value="rubredoxin"/>
    <property type="match status" value="1"/>
</dbReference>
<gene>
    <name evidence="7" type="primary">rub</name>
    <name evidence="7" type="ORF">B7C42_04541</name>
</gene>
<accession>A0A231H417</accession>
<dbReference type="AlphaFoldDB" id="A0A231H417"/>
<keyword evidence="4" id="KW-0408">Iron</keyword>
<evidence type="ECO:0000256" key="4">
    <source>
        <dbReference type="ARBA" id="ARBA00023004"/>
    </source>
</evidence>
<dbReference type="RefSeq" id="WP_063821270.1">
    <property type="nucleotide sequence ID" value="NZ_JAAXOR010000001.1"/>
</dbReference>
<keyword evidence="3" id="KW-0249">Electron transport</keyword>
<keyword evidence="8" id="KW-1185">Reference proteome</keyword>
<dbReference type="InterPro" id="IPR024934">
    <property type="entry name" value="Rubredoxin-like_dom"/>
</dbReference>
<protein>
    <submittedName>
        <fullName evidence="7">Rubredoxin</fullName>
    </submittedName>
</protein>
<evidence type="ECO:0000313" key="8">
    <source>
        <dbReference type="Proteomes" id="UP000215506"/>
    </source>
</evidence>
<dbReference type="Pfam" id="PF00301">
    <property type="entry name" value="Rubredoxin"/>
    <property type="match status" value="1"/>
</dbReference>
<evidence type="ECO:0000313" key="7">
    <source>
        <dbReference type="EMBL" id="OXR43673.1"/>
    </source>
</evidence>
<dbReference type="InterPro" id="IPR024935">
    <property type="entry name" value="Rubredoxin_dom"/>
</dbReference>
<evidence type="ECO:0000259" key="6">
    <source>
        <dbReference type="PROSITE" id="PS50903"/>
    </source>
</evidence>
<comment type="caution">
    <text evidence="7">The sequence shown here is derived from an EMBL/GenBank/DDBJ whole genome shotgun (WGS) entry which is preliminary data.</text>
</comment>
<dbReference type="Proteomes" id="UP000215506">
    <property type="component" value="Unassembled WGS sequence"/>
</dbReference>
<sequence>MFCLVAVAGGTSSDPAEGDPDGVGAPGTAFEDIPEDWLCPVRGARRSDFIPYED</sequence>
<organism evidence="7 8">
    <name type="scientific">Nocardia cerradoensis</name>
    <dbReference type="NCBI Taxonomy" id="85688"/>
    <lineage>
        <taxon>Bacteria</taxon>
        <taxon>Bacillati</taxon>
        <taxon>Actinomycetota</taxon>
        <taxon>Actinomycetes</taxon>
        <taxon>Mycobacteriales</taxon>
        <taxon>Nocardiaceae</taxon>
        <taxon>Nocardia</taxon>
    </lineage>
</organism>
<reference evidence="7 8" key="1">
    <citation type="submission" date="2017-07" db="EMBL/GenBank/DDBJ databases">
        <title>First draft Genome Sequence of Nocardia cerradoensis isolated from human infection.</title>
        <authorList>
            <person name="Carrasco G."/>
        </authorList>
    </citation>
    <scope>NUCLEOTIDE SEQUENCE [LARGE SCALE GENOMIC DNA]</scope>
    <source>
        <strain evidence="7 8">CNM20130759</strain>
    </source>
</reference>
<keyword evidence="1" id="KW-0813">Transport</keyword>
<evidence type="ECO:0000256" key="2">
    <source>
        <dbReference type="ARBA" id="ARBA00022723"/>
    </source>
</evidence>
<feature type="domain" description="Rubredoxin-like" evidence="6">
    <location>
        <begin position="10"/>
        <end position="52"/>
    </location>
</feature>
<dbReference type="GO" id="GO:0005506">
    <property type="term" value="F:iron ion binding"/>
    <property type="evidence" value="ECO:0007669"/>
    <property type="project" value="InterPro"/>
</dbReference>
<evidence type="ECO:0000256" key="3">
    <source>
        <dbReference type="ARBA" id="ARBA00022982"/>
    </source>
</evidence>
<evidence type="ECO:0000256" key="1">
    <source>
        <dbReference type="ARBA" id="ARBA00022448"/>
    </source>
</evidence>
<evidence type="ECO:0000256" key="5">
    <source>
        <dbReference type="SAM" id="MobiDB-lite"/>
    </source>
</evidence>
<dbReference type="Gene3D" id="2.20.28.10">
    <property type="match status" value="1"/>
</dbReference>